<organism evidence="9 10">
    <name type="scientific">Fodinibius salinus</name>
    <dbReference type="NCBI Taxonomy" id="860790"/>
    <lineage>
        <taxon>Bacteria</taxon>
        <taxon>Pseudomonadati</taxon>
        <taxon>Balneolota</taxon>
        <taxon>Balneolia</taxon>
        <taxon>Balneolales</taxon>
        <taxon>Balneolaceae</taxon>
        <taxon>Fodinibius</taxon>
    </lineage>
</organism>
<protein>
    <recommendedName>
        <fullName evidence="6">Ribosome-recycling factor</fullName>
        <shortName evidence="6">RRF</shortName>
    </recommendedName>
    <alternativeName>
        <fullName evidence="6">Ribosome-releasing factor</fullName>
    </alternativeName>
</protein>
<dbReference type="AlphaFoldDB" id="A0A5D3YKZ0"/>
<feature type="domain" description="Ribosome recycling factor" evidence="8">
    <location>
        <begin position="25"/>
        <end position="187"/>
    </location>
</feature>
<dbReference type="CDD" id="cd00520">
    <property type="entry name" value="RRF"/>
    <property type="match status" value="1"/>
</dbReference>
<dbReference type="FunFam" id="1.10.132.20:FF:000001">
    <property type="entry name" value="Ribosome-recycling factor"/>
    <property type="match status" value="1"/>
</dbReference>
<dbReference type="OrthoDB" id="9804006at2"/>
<evidence type="ECO:0000256" key="6">
    <source>
        <dbReference type="HAMAP-Rule" id="MF_00040"/>
    </source>
</evidence>
<name>A0A5D3YKZ0_9BACT</name>
<dbReference type="NCBIfam" id="TIGR00496">
    <property type="entry name" value="frr"/>
    <property type="match status" value="1"/>
</dbReference>
<evidence type="ECO:0000256" key="3">
    <source>
        <dbReference type="ARBA" id="ARBA00022490"/>
    </source>
</evidence>
<reference evidence="9 10" key="1">
    <citation type="submission" date="2019-07" db="EMBL/GenBank/DDBJ databases">
        <title>Genomic Encyclopedia of Archaeal and Bacterial Type Strains, Phase II (KMG-II): from individual species to whole genera.</title>
        <authorList>
            <person name="Goeker M."/>
        </authorList>
    </citation>
    <scope>NUCLEOTIDE SEQUENCE [LARGE SCALE GENOMIC DNA]</scope>
    <source>
        <strain evidence="9 10">DSM 21935</strain>
    </source>
</reference>
<keyword evidence="4 6" id="KW-0648">Protein biosynthesis</keyword>
<dbReference type="RefSeq" id="WP_148899136.1">
    <property type="nucleotide sequence ID" value="NZ_VNHY01000002.1"/>
</dbReference>
<dbReference type="Proteomes" id="UP000324595">
    <property type="component" value="Unassembled WGS sequence"/>
</dbReference>
<comment type="function">
    <text evidence="5 6">Responsible for the release of ribosomes from messenger RNA at the termination of protein biosynthesis. May increase the efficiency of translation by recycling ribosomes from one round of translation to another.</text>
</comment>
<dbReference type="PANTHER" id="PTHR20982">
    <property type="entry name" value="RIBOSOME RECYCLING FACTOR"/>
    <property type="match status" value="1"/>
</dbReference>
<dbReference type="GO" id="GO:0043023">
    <property type="term" value="F:ribosomal large subunit binding"/>
    <property type="evidence" value="ECO:0007669"/>
    <property type="project" value="TreeGrafter"/>
</dbReference>
<comment type="caution">
    <text evidence="9">The sequence shown here is derived from an EMBL/GenBank/DDBJ whole genome shotgun (WGS) entry which is preliminary data.</text>
</comment>
<evidence type="ECO:0000259" key="8">
    <source>
        <dbReference type="Pfam" id="PF01765"/>
    </source>
</evidence>
<feature type="coiled-coil region" evidence="7">
    <location>
        <begin position="157"/>
        <end position="184"/>
    </location>
</feature>
<dbReference type="Gene3D" id="1.10.132.20">
    <property type="entry name" value="Ribosome-recycling factor"/>
    <property type="match status" value="1"/>
</dbReference>
<dbReference type="HAMAP" id="MF_00040">
    <property type="entry name" value="RRF"/>
    <property type="match status" value="1"/>
</dbReference>
<evidence type="ECO:0000256" key="1">
    <source>
        <dbReference type="ARBA" id="ARBA00004496"/>
    </source>
</evidence>
<evidence type="ECO:0000256" key="7">
    <source>
        <dbReference type="SAM" id="Coils"/>
    </source>
</evidence>
<keyword evidence="7" id="KW-0175">Coiled coil</keyword>
<dbReference type="SUPFAM" id="SSF55194">
    <property type="entry name" value="Ribosome recycling factor, RRF"/>
    <property type="match status" value="1"/>
</dbReference>
<dbReference type="Gene3D" id="3.30.1360.40">
    <property type="match status" value="1"/>
</dbReference>
<accession>A0A5D3YKZ0</accession>
<dbReference type="InterPro" id="IPR002661">
    <property type="entry name" value="Ribosome_recyc_fac"/>
</dbReference>
<dbReference type="Pfam" id="PF01765">
    <property type="entry name" value="RRF"/>
    <property type="match status" value="1"/>
</dbReference>
<sequence>MIPPALQDIITSAGKKMDEAVKHYRKELSHIRAGKAQPSILEDIKVDYYGSRTPLNQLANVSAPEARLLTVQPFDQSALEDIEKAIMSAGLGLNPNNDGNIIRIPLPILSEERRKELVDRVNELGEEARISVRNTRRDANNEVEKKVKNESLPEDSLYEAEEEIQQLTDMHTEEIEELSEKKEEEIMTV</sequence>
<dbReference type="FunFam" id="3.30.1360.40:FF:000001">
    <property type="entry name" value="Ribosome-recycling factor"/>
    <property type="match status" value="1"/>
</dbReference>
<proteinExistence type="inferred from homology"/>
<comment type="subcellular location">
    <subcellularLocation>
        <location evidence="1 6">Cytoplasm</location>
    </subcellularLocation>
</comment>
<evidence type="ECO:0000256" key="2">
    <source>
        <dbReference type="ARBA" id="ARBA00005912"/>
    </source>
</evidence>
<dbReference type="GO" id="GO:0005737">
    <property type="term" value="C:cytoplasm"/>
    <property type="evidence" value="ECO:0007669"/>
    <property type="project" value="UniProtKB-SubCell"/>
</dbReference>
<keyword evidence="3 6" id="KW-0963">Cytoplasm</keyword>
<evidence type="ECO:0000256" key="5">
    <source>
        <dbReference type="ARBA" id="ARBA00025050"/>
    </source>
</evidence>
<dbReference type="PANTHER" id="PTHR20982:SF3">
    <property type="entry name" value="MITOCHONDRIAL RIBOSOME RECYCLING FACTOR PSEUDO 1"/>
    <property type="match status" value="1"/>
</dbReference>
<evidence type="ECO:0000256" key="4">
    <source>
        <dbReference type="ARBA" id="ARBA00022917"/>
    </source>
</evidence>
<keyword evidence="10" id="KW-1185">Reference proteome</keyword>
<evidence type="ECO:0000313" key="9">
    <source>
        <dbReference type="EMBL" id="TYP94110.1"/>
    </source>
</evidence>
<dbReference type="InterPro" id="IPR036191">
    <property type="entry name" value="RRF_sf"/>
</dbReference>
<comment type="similarity">
    <text evidence="2 6">Belongs to the RRF family.</text>
</comment>
<dbReference type="GO" id="GO:0006415">
    <property type="term" value="P:translational termination"/>
    <property type="evidence" value="ECO:0007669"/>
    <property type="project" value="UniProtKB-UniRule"/>
</dbReference>
<evidence type="ECO:0000313" key="10">
    <source>
        <dbReference type="Proteomes" id="UP000324595"/>
    </source>
</evidence>
<dbReference type="InterPro" id="IPR023584">
    <property type="entry name" value="Ribosome_recyc_fac_dom"/>
</dbReference>
<dbReference type="EMBL" id="VNHY01000002">
    <property type="protein sequence ID" value="TYP94110.1"/>
    <property type="molecule type" value="Genomic_DNA"/>
</dbReference>
<gene>
    <name evidence="6" type="primary">frr</name>
    <name evidence="9" type="ORF">LX73_1835</name>
</gene>